<evidence type="ECO:0000313" key="2">
    <source>
        <dbReference type="EnsemblMetazoa" id="PPA26933.1"/>
    </source>
</evidence>
<dbReference type="AlphaFoldDB" id="A0A2A6C0X5"/>
<proteinExistence type="predicted"/>
<reference evidence="2" key="2">
    <citation type="submission" date="2022-06" db="UniProtKB">
        <authorList>
            <consortium name="EnsemblMetazoa"/>
        </authorList>
    </citation>
    <scope>IDENTIFICATION</scope>
    <source>
        <strain evidence="2">PS312</strain>
    </source>
</reference>
<dbReference type="Proteomes" id="UP000005239">
    <property type="component" value="Unassembled WGS sequence"/>
</dbReference>
<accession>A0A2A6C0X5</accession>
<dbReference type="EnsemblMetazoa" id="PPA26933.1">
    <property type="protein sequence ID" value="PPA26933.1"/>
    <property type="gene ID" value="WBGene00116487"/>
</dbReference>
<reference evidence="3" key="1">
    <citation type="journal article" date="2008" name="Nat. Genet.">
        <title>The Pristionchus pacificus genome provides a unique perspective on nematode lifestyle and parasitism.</title>
        <authorList>
            <person name="Dieterich C."/>
            <person name="Clifton S.W."/>
            <person name="Schuster L.N."/>
            <person name="Chinwalla A."/>
            <person name="Delehaunty K."/>
            <person name="Dinkelacker I."/>
            <person name="Fulton L."/>
            <person name="Fulton R."/>
            <person name="Godfrey J."/>
            <person name="Minx P."/>
            <person name="Mitreva M."/>
            <person name="Roeseler W."/>
            <person name="Tian H."/>
            <person name="Witte H."/>
            <person name="Yang S.P."/>
            <person name="Wilson R.K."/>
            <person name="Sommer R.J."/>
        </authorList>
    </citation>
    <scope>NUCLEOTIDE SEQUENCE [LARGE SCALE GENOMIC DNA]</scope>
    <source>
        <strain evidence="3">PS312</strain>
    </source>
</reference>
<feature type="region of interest" description="Disordered" evidence="1">
    <location>
        <begin position="70"/>
        <end position="151"/>
    </location>
</feature>
<sequence>MIIIDLLARMIDAAFAERAFPVERILILNLPILMELEVEVEVETEEEEEQDESEDDSIVDLLESMIDSAIEKQELPEEVKDLQKEKHEGKDGNQADDEPQLYSSIDLPILMEIEVEAEEEEEEDSEEVELPPILEINHNDHEATDNAGNEI</sequence>
<feature type="compositionally biased region" description="Basic and acidic residues" evidence="1">
    <location>
        <begin position="70"/>
        <end position="93"/>
    </location>
</feature>
<evidence type="ECO:0000313" key="3">
    <source>
        <dbReference type="Proteomes" id="UP000005239"/>
    </source>
</evidence>
<gene>
    <name evidence="2" type="primary">WBGene00116487</name>
</gene>
<feature type="compositionally biased region" description="Acidic residues" evidence="1">
    <location>
        <begin position="113"/>
        <end position="129"/>
    </location>
</feature>
<accession>A0A8R1UJ17</accession>
<protein>
    <submittedName>
        <fullName evidence="2">Uncharacterized protein</fullName>
    </submittedName>
</protein>
<evidence type="ECO:0000256" key="1">
    <source>
        <dbReference type="SAM" id="MobiDB-lite"/>
    </source>
</evidence>
<name>A0A2A6C0X5_PRIPA</name>
<keyword evidence="3" id="KW-1185">Reference proteome</keyword>
<organism evidence="2 3">
    <name type="scientific">Pristionchus pacificus</name>
    <name type="common">Parasitic nematode worm</name>
    <dbReference type="NCBI Taxonomy" id="54126"/>
    <lineage>
        <taxon>Eukaryota</taxon>
        <taxon>Metazoa</taxon>
        <taxon>Ecdysozoa</taxon>
        <taxon>Nematoda</taxon>
        <taxon>Chromadorea</taxon>
        <taxon>Rhabditida</taxon>
        <taxon>Rhabditina</taxon>
        <taxon>Diplogasteromorpha</taxon>
        <taxon>Diplogasteroidea</taxon>
        <taxon>Neodiplogasteridae</taxon>
        <taxon>Pristionchus</taxon>
    </lineage>
</organism>